<feature type="transmembrane region" description="Helical" evidence="1">
    <location>
        <begin position="7"/>
        <end position="24"/>
    </location>
</feature>
<keyword evidence="1" id="KW-0472">Membrane</keyword>
<accession>A0A368F4Y1</accession>
<dbReference type="AlphaFoldDB" id="A0A368F4Y1"/>
<dbReference type="Proteomes" id="UP000252519">
    <property type="component" value="Unassembled WGS sequence"/>
</dbReference>
<proteinExistence type="predicted"/>
<dbReference type="EMBL" id="JOJR01004728">
    <property type="protein sequence ID" value="RCN27181.1"/>
    <property type="molecule type" value="Genomic_DNA"/>
</dbReference>
<gene>
    <name evidence="2" type="ORF">ANCCAN_27084</name>
</gene>
<evidence type="ECO:0000313" key="3">
    <source>
        <dbReference type="Proteomes" id="UP000252519"/>
    </source>
</evidence>
<evidence type="ECO:0000313" key="2">
    <source>
        <dbReference type="EMBL" id="RCN27181.1"/>
    </source>
</evidence>
<evidence type="ECO:0000256" key="1">
    <source>
        <dbReference type="SAM" id="Phobius"/>
    </source>
</evidence>
<keyword evidence="3" id="KW-1185">Reference proteome</keyword>
<keyword evidence="1" id="KW-0812">Transmembrane</keyword>
<name>A0A368F4Y1_ANCCA</name>
<feature type="transmembrane region" description="Helical" evidence="1">
    <location>
        <begin position="106"/>
        <end position="136"/>
    </location>
</feature>
<reference evidence="2 3" key="1">
    <citation type="submission" date="2014-10" db="EMBL/GenBank/DDBJ databases">
        <title>Draft genome of the hookworm Ancylostoma caninum.</title>
        <authorList>
            <person name="Mitreva M."/>
        </authorList>
    </citation>
    <scope>NUCLEOTIDE SEQUENCE [LARGE SCALE GENOMIC DNA]</scope>
    <source>
        <strain evidence="2 3">Baltimore</strain>
    </source>
</reference>
<protein>
    <submittedName>
        <fullName evidence="2">Uncharacterized protein</fullName>
    </submittedName>
</protein>
<sequence length="150" mass="16737">MIALTKAANAYFGGMVVILLLQWWNLDEASAALDRFCAYLTSQALFWKAKQALTSGLLELVGSWNLQNFDCTKLVEALLTMASEMLEQQRKSVAIQSLAVSLLHSFLFLIFFCSFSCVLVLIFAAFFTCGIFMLYFSPFLNFAPISSPLS</sequence>
<keyword evidence="1" id="KW-1133">Transmembrane helix</keyword>
<comment type="caution">
    <text evidence="2">The sequence shown here is derived from an EMBL/GenBank/DDBJ whole genome shotgun (WGS) entry which is preliminary data.</text>
</comment>
<organism evidence="2 3">
    <name type="scientific">Ancylostoma caninum</name>
    <name type="common">Dog hookworm</name>
    <dbReference type="NCBI Taxonomy" id="29170"/>
    <lineage>
        <taxon>Eukaryota</taxon>
        <taxon>Metazoa</taxon>
        <taxon>Ecdysozoa</taxon>
        <taxon>Nematoda</taxon>
        <taxon>Chromadorea</taxon>
        <taxon>Rhabditida</taxon>
        <taxon>Rhabditina</taxon>
        <taxon>Rhabditomorpha</taxon>
        <taxon>Strongyloidea</taxon>
        <taxon>Ancylostomatidae</taxon>
        <taxon>Ancylostomatinae</taxon>
        <taxon>Ancylostoma</taxon>
    </lineage>
</organism>
<dbReference type="OrthoDB" id="5872479at2759"/>